<protein>
    <recommendedName>
        <fullName evidence="5">Transcription factor domain-containing protein</fullName>
    </recommendedName>
</protein>
<comment type="subcellular location">
    <subcellularLocation>
        <location evidence="1">Nucleus</location>
    </subcellularLocation>
</comment>
<keyword evidence="2" id="KW-0539">Nucleus</keyword>
<dbReference type="STRING" id="1296096.A0A1B9I038"/>
<dbReference type="AlphaFoldDB" id="A0A1B9I038"/>
<dbReference type="CDD" id="cd12148">
    <property type="entry name" value="fungal_TF_MHR"/>
    <property type="match status" value="1"/>
</dbReference>
<organism evidence="4">
    <name type="scientific">Kwoniella pini CBS 10737</name>
    <dbReference type="NCBI Taxonomy" id="1296096"/>
    <lineage>
        <taxon>Eukaryota</taxon>
        <taxon>Fungi</taxon>
        <taxon>Dikarya</taxon>
        <taxon>Basidiomycota</taxon>
        <taxon>Agaricomycotina</taxon>
        <taxon>Tremellomycetes</taxon>
        <taxon>Tremellales</taxon>
        <taxon>Cryptococcaceae</taxon>
        <taxon>Kwoniella</taxon>
    </lineage>
</organism>
<evidence type="ECO:0000313" key="4">
    <source>
        <dbReference type="EMBL" id="OCF48875.1"/>
    </source>
</evidence>
<dbReference type="PANTHER" id="PTHR31001:SF89">
    <property type="entry name" value="ZN(2)-C6 FUNGAL-TYPE DOMAIN-CONTAINING PROTEIN"/>
    <property type="match status" value="1"/>
</dbReference>
<reference evidence="4" key="2">
    <citation type="submission" date="2016-07" db="EMBL/GenBank/DDBJ databases">
        <title>Evolution of pathogenesis and genome organization in the Tremellales.</title>
        <authorList>
            <person name="Cuomo C."/>
            <person name="Litvintseva A."/>
            <person name="Heitman J."/>
            <person name="Chen Y."/>
            <person name="Sun S."/>
            <person name="Springer D."/>
            <person name="Dromer F."/>
            <person name="Young S."/>
            <person name="Zeng Q."/>
            <person name="Chapman S."/>
            <person name="Gujja S."/>
            <person name="Saif S."/>
            <person name="Birren B."/>
        </authorList>
    </citation>
    <scope>NUCLEOTIDE SEQUENCE</scope>
    <source>
        <strain evidence="4">CBS 10737</strain>
    </source>
</reference>
<dbReference type="OrthoDB" id="3364175at2759"/>
<evidence type="ECO:0000256" key="3">
    <source>
        <dbReference type="SAM" id="MobiDB-lite"/>
    </source>
</evidence>
<feature type="region of interest" description="Disordered" evidence="3">
    <location>
        <begin position="1"/>
        <end position="22"/>
    </location>
</feature>
<gene>
    <name evidence="4" type="ORF">I206_05656</name>
</gene>
<evidence type="ECO:0000256" key="2">
    <source>
        <dbReference type="ARBA" id="ARBA00023242"/>
    </source>
</evidence>
<dbReference type="PANTHER" id="PTHR31001">
    <property type="entry name" value="UNCHARACTERIZED TRANSCRIPTIONAL REGULATORY PROTEIN"/>
    <property type="match status" value="1"/>
</dbReference>
<sequence length="683" mass="76144">MEGHTPAPASASQGSPATSSEVEALKDRLELLEKHIVRLVDIVDTAQTPNGSAHKSSPHSHSIYPTPLSHQAVTTPASAPSKSTAIDKTFLALDDLSRGYTESPGNDLTNHSSIRSDIPRPVDIWPSVFKINESTLSDTKTSQLIYEIVSVVPEDQVVSVLVDHHLTNDGIFWHFVQENVFKAELSQFTQARHAPSLILVDPAWLALLIAILRVSIQSLLSDNDLAATLLVGNKAMLKLMDRSLADAFETAMYASKVLHEPQVRILQALLLLMGPQQLGRFLDTNTEKGTLWHDVAVSLCIHLRLTGVDDTVTDDDLPRDPAFPAQSPLYTREWSSRYVHSLLFLDEVLEALETDRRGSSKARSVRLTADHVTSPAPRNFRDEDLWCEGIDVKRKVEPQPSFVLTEVSWQNHAFRTAYYWKIISGLIRDPSMMTLDIVRSIDSELRQGDNELLSLRNSHQLTRVQDILLESFHGSYQQRCLRLHRQYFLRSYSDRTYDFSQSAALSAARSIVQGHKNVVQKYDTFNPRFLALVFFSHHVSATVLLFIHGCLKPSARSDIQSELQSSLTLFINAIPPNSVEDRQTWTLSVGRGKLFIEAMLTALSNDPPADLSGVENYLLHLNQRGSESPSADQDSSTALPDETFTLPSLLGMFDDSGDGYIPNGGMSAQYPAQLDWDSMFMGF</sequence>
<proteinExistence type="predicted"/>
<dbReference type="EMBL" id="KI894013">
    <property type="protein sequence ID" value="OCF48875.1"/>
    <property type="molecule type" value="Genomic_DNA"/>
</dbReference>
<feature type="compositionally biased region" description="Low complexity" evidence="3">
    <location>
        <begin position="1"/>
        <end position="20"/>
    </location>
</feature>
<dbReference type="GO" id="GO:0005634">
    <property type="term" value="C:nucleus"/>
    <property type="evidence" value="ECO:0007669"/>
    <property type="project" value="UniProtKB-SubCell"/>
</dbReference>
<reference evidence="4" key="1">
    <citation type="submission" date="2013-07" db="EMBL/GenBank/DDBJ databases">
        <title>The Genome Sequence of Cryptococcus pinus CBS10737.</title>
        <authorList>
            <consortium name="The Broad Institute Genome Sequencing Platform"/>
            <person name="Cuomo C."/>
            <person name="Litvintseva A."/>
            <person name="Chen Y."/>
            <person name="Heitman J."/>
            <person name="Sun S."/>
            <person name="Springer D."/>
            <person name="Dromer F."/>
            <person name="Young S.K."/>
            <person name="Zeng Q."/>
            <person name="Gargeya S."/>
            <person name="Fitzgerald M."/>
            <person name="Abouelleil A."/>
            <person name="Alvarado L."/>
            <person name="Berlin A.M."/>
            <person name="Chapman S.B."/>
            <person name="Dewar J."/>
            <person name="Goldberg J."/>
            <person name="Griggs A."/>
            <person name="Gujja S."/>
            <person name="Hansen M."/>
            <person name="Howarth C."/>
            <person name="Imamovic A."/>
            <person name="Larimer J."/>
            <person name="McCowan C."/>
            <person name="Murphy C."/>
            <person name="Pearson M."/>
            <person name="Priest M."/>
            <person name="Roberts A."/>
            <person name="Saif S."/>
            <person name="Shea T."/>
            <person name="Sykes S."/>
            <person name="Wortman J."/>
            <person name="Nusbaum C."/>
            <person name="Birren B."/>
        </authorList>
    </citation>
    <scope>NUCLEOTIDE SEQUENCE [LARGE SCALE GENOMIC DNA]</scope>
    <source>
        <strain evidence="4">CBS 10737</strain>
    </source>
</reference>
<evidence type="ECO:0008006" key="5">
    <source>
        <dbReference type="Google" id="ProtNLM"/>
    </source>
</evidence>
<name>A0A1B9I038_9TREE</name>
<accession>A0A1B9I038</accession>
<dbReference type="InterPro" id="IPR050613">
    <property type="entry name" value="Sec_Metabolite_Reg"/>
</dbReference>
<evidence type="ECO:0000256" key="1">
    <source>
        <dbReference type="ARBA" id="ARBA00004123"/>
    </source>
</evidence>